<comment type="caution">
    <text evidence="1">The sequence shown here is derived from an EMBL/GenBank/DDBJ whole genome shotgun (WGS) entry which is preliminary data.</text>
</comment>
<protein>
    <submittedName>
        <fullName evidence="1">Uncharacterized protein</fullName>
    </submittedName>
</protein>
<dbReference type="AlphaFoldDB" id="A0A7J8W003"/>
<evidence type="ECO:0000313" key="1">
    <source>
        <dbReference type="EMBL" id="MBA0668377.1"/>
    </source>
</evidence>
<accession>A0A7J8W003</accession>
<dbReference type="Proteomes" id="UP000593573">
    <property type="component" value="Unassembled WGS sequence"/>
</dbReference>
<proteinExistence type="predicted"/>
<gene>
    <name evidence="1" type="ORF">Goklo_001298</name>
</gene>
<organism evidence="1 2">
    <name type="scientific">Gossypium klotzschianum</name>
    <dbReference type="NCBI Taxonomy" id="34286"/>
    <lineage>
        <taxon>Eukaryota</taxon>
        <taxon>Viridiplantae</taxon>
        <taxon>Streptophyta</taxon>
        <taxon>Embryophyta</taxon>
        <taxon>Tracheophyta</taxon>
        <taxon>Spermatophyta</taxon>
        <taxon>Magnoliopsida</taxon>
        <taxon>eudicotyledons</taxon>
        <taxon>Gunneridae</taxon>
        <taxon>Pentapetalae</taxon>
        <taxon>rosids</taxon>
        <taxon>malvids</taxon>
        <taxon>Malvales</taxon>
        <taxon>Malvaceae</taxon>
        <taxon>Malvoideae</taxon>
        <taxon>Gossypium</taxon>
    </lineage>
</organism>
<evidence type="ECO:0000313" key="2">
    <source>
        <dbReference type="Proteomes" id="UP000593573"/>
    </source>
</evidence>
<dbReference type="EMBL" id="JABFAB010000013">
    <property type="protein sequence ID" value="MBA0668377.1"/>
    <property type="molecule type" value="Genomic_DNA"/>
</dbReference>
<keyword evidence="2" id="KW-1185">Reference proteome</keyword>
<reference evidence="1 2" key="1">
    <citation type="journal article" date="2019" name="Genome Biol. Evol.">
        <title>Insights into the evolution of the New World diploid cottons (Gossypium, subgenus Houzingenia) based on genome sequencing.</title>
        <authorList>
            <person name="Grover C.E."/>
            <person name="Arick M.A. 2nd"/>
            <person name="Thrash A."/>
            <person name="Conover J.L."/>
            <person name="Sanders W.S."/>
            <person name="Peterson D.G."/>
            <person name="Frelichowski J.E."/>
            <person name="Scheffler J.A."/>
            <person name="Scheffler B.E."/>
            <person name="Wendel J.F."/>
        </authorList>
    </citation>
    <scope>NUCLEOTIDE SEQUENCE [LARGE SCALE GENOMIC DNA]</scope>
    <source>
        <strain evidence="1">57</strain>
        <tissue evidence="1">Leaf</tissue>
    </source>
</reference>
<sequence length="26" mass="2979">MGNNNGLEAQHTLVRWRLASEVQAHF</sequence>
<name>A0A7J8W003_9ROSI</name>